<dbReference type="Gene3D" id="2.70.98.30">
    <property type="entry name" value="Golgi alpha-mannosidase II, domain 4"/>
    <property type="match status" value="1"/>
</dbReference>
<dbReference type="GO" id="GO:0006013">
    <property type="term" value="P:mannose metabolic process"/>
    <property type="evidence" value="ECO:0007669"/>
    <property type="project" value="InterPro"/>
</dbReference>
<evidence type="ECO:0000256" key="1">
    <source>
        <dbReference type="ARBA" id="ARBA00009792"/>
    </source>
</evidence>
<proteinExistence type="inferred from homology"/>
<dbReference type="EMBL" id="CP030759">
    <property type="protein sequence ID" value="AXA36681.1"/>
    <property type="molecule type" value="Genomic_DNA"/>
</dbReference>
<dbReference type="InterPro" id="IPR000602">
    <property type="entry name" value="Glyco_hydro_38_N"/>
</dbReference>
<dbReference type="SUPFAM" id="SSF88688">
    <property type="entry name" value="Families 57/38 glycoside transferase middle domain"/>
    <property type="match status" value="1"/>
</dbReference>
<dbReference type="PANTHER" id="PTHR46017:SF2">
    <property type="entry name" value="MANNOSYLGLYCERATE HYDROLASE"/>
    <property type="match status" value="1"/>
</dbReference>
<dbReference type="InterPro" id="IPR015341">
    <property type="entry name" value="Glyco_hydro_38_cen"/>
</dbReference>
<dbReference type="InterPro" id="IPR028995">
    <property type="entry name" value="Glyco_hydro_57/38_cen_sf"/>
</dbReference>
<evidence type="ECO:0000256" key="4">
    <source>
        <dbReference type="ARBA" id="ARBA00023295"/>
    </source>
</evidence>
<dbReference type="SUPFAM" id="SSF74650">
    <property type="entry name" value="Galactose mutarotase-like"/>
    <property type="match status" value="1"/>
</dbReference>
<dbReference type="GO" id="GO:0004559">
    <property type="term" value="F:alpha-mannosidase activity"/>
    <property type="evidence" value="ECO:0007669"/>
    <property type="project" value="InterPro"/>
</dbReference>
<dbReference type="SMART" id="SM00872">
    <property type="entry name" value="Alpha-mann_mid"/>
    <property type="match status" value="1"/>
</dbReference>
<organism evidence="6 7">
    <name type="scientific">Sumerlaea chitinivorans</name>
    <dbReference type="NCBI Taxonomy" id="2250252"/>
    <lineage>
        <taxon>Bacteria</taxon>
        <taxon>Candidatus Sumerlaeota</taxon>
        <taxon>Candidatus Sumerlaeia</taxon>
        <taxon>Candidatus Sumerlaeales</taxon>
        <taxon>Candidatus Sumerlaeaceae</taxon>
        <taxon>Candidatus Sumerlaea</taxon>
    </lineage>
</organism>
<dbReference type="GO" id="GO:0046872">
    <property type="term" value="F:metal ion binding"/>
    <property type="evidence" value="ECO:0007669"/>
    <property type="project" value="UniProtKB-KW"/>
</dbReference>
<dbReference type="InterPro" id="IPR011682">
    <property type="entry name" value="Glyco_hydro_38_C"/>
</dbReference>
<accession>A0A2Z4Y693</accession>
<gene>
    <name evidence="6" type="ORF">BRCON_1904</name>
</gene>
<keyword evidence="3" id="KW-0378">Hydrolase</keyword>
<dbReference type="InterPro" id="IPR041147">
    <property type="entry name" value="GH38_C"/>
</dbReference>
<comment type="similarity">
    <text evidence="1">Belongs to the glycosyl hydrolase 38 family.</text>
</comment>
<dbReference type="Pfam" id="PF07748">
    <property type="entry name" value="Glyco_hydro_38C"/>
    <property type="match status" value="1"/>
</dbReference>
<dbReference type="Proteomes" id="UP000262583">
    <property type="component" value="Chromosome"/>
</dbReference>
<name>A0A2Z4Y693_SUMC1</name>
<keyword evidence="2" id="KW-0479">Metal-binding</keyword>
<dbReference type="Gene3D" id="3.20.110.10">
    <property type="entry name" value="Glycoside hydrolase 38, N terminal domain"/>
    <property type="match status" value="1"/>
</dbReference>
<dbReference type="Pfam" id="PF09261">
    <property type="entry name" value="Alpha-mann_mid"/>
    <property type="match status" value="1"/>
</dbReference>
<dbReference type="AlphaFoldDB" id="A0A2Z4Y693"/>
<evidence type="ECO:0000256" key="2">
    <source>
        <dbReference type="ARBA" id="ARBA00022723"/>
    </source>
</evidence>
<protein>
    <submittedName>
        <fullName evidence="6">Alpha-mannosidase</fullName>
    </submittedName>
</protein>
<dbReference type="Gene3D" id="2.60.40.2210">
    <property type="match status" value="1"/>
</dbReference>
<evidence type="ECO:0000259" key="5">
    <source>
        <dbReference type="SMART" id="SM00872"/>
    </source>
</evidence>
<dbReference type="KEGG" id="schv:BRCON_1904"/>
<dbReference type="Pfam" id="PF17677">
    <property type="entry name" value="Glyco_hydro38C2"/>
    <property type="match status" value="1"/>
</dbReference>
<feature type="domain" description="Glycoside hydrolase family 38 central" evidence="5">
    <location>
        <begin position="337"/>
        <end position="408"/>
    </location>
</feature>
<evidence type="ECO:0000313" key="7">
    <source>
        <dbReference type="Proteomes" id="UP000262583"/>
    </source>
</evidence>
<dbReference type="SUPFAM" id="SSF88713">
    <property type="entry name" value="Glycoside hydrolase/deacetylase"/>
    <property type="match status" value="1"/>
</dbReference>
<dbReference type="GO" id="GO:0030246">
    <property type="term" value="F:carbohydrate binding"/>
    <property type="evidence" value="ECO:0007669"/>
    <property type="project" value="InterPro"/>
</dbReference>
<dbReference type="Gene3D" id="1.20.1270.50">
    <property type="entry name" value="Glycoside hydrolase family 38, central domain"/>
    <property type="match status" value="1"/>
</dbReference>
<dbReference type="InterPro" id="IPR011013">
    <property type="entry name" value="Gal_mutarotase_sf_dom"/>
</dbReference>
<dbReference type="Pfam" id="PF01074">
    <property type="entry name" value="Glyco_hydro_38N"/>
    <property type="match status" value="1"/>
</dbReference>
<dbReference type="InterPro" id="IPR011330">
    <property type="entry name" value="Glyco_hydro/deAcase_b/a-brl"/>
</dbReference>
<dbReference type="InterPro" id="IPR027291">
    <property type="entry name" value="Glyco_hydro_38_N_sf"/>
</dbReference>
<evidence type="ECO:0000313" key="6">
    <source>
        <dbReference type="EMBL" id="AXA36681.1"/>
    </source>
</evidence>
<sequence length="921" mass="104743">MDQTRKWHCHIISNTHWDREWRYPFQSYRMDLVEMMDRLLDILERRPEYRAFYLDSQTVILEDYLEIRPENEERMRKLVAQDRLQIGPWYTLPDMWACPGEALVRNLLMGHRVAMQFGRVSKVGYTPFSNGQISQLPQLYRGFRIDSCMFYRGIGKHVAKSEFVWEGADGSRIFGFRFGDYARYNYYYLLYRPGLLGRTPADREYRWNPDELPYHVAVTQSQDRQYGYMNLRLRVHEELLDQALADALRFTAADATTSQLLYMMGHDHSYAAEEELDLIEALQRRVAGSNQEIFHSSLAEYMEAFRKEARDLQVVRGEMRHTLKEGLWTTLMALILSSRTYLKQQNARICTHVLAGAEPLAAMAWLTGSPYPTPFFTQIWRRLLVNQAHDAIGGCSVDRVHTEMQARWGEVETISDEIIRRSMRDVAARIDGRSSISTNDLQLTVFNPTPYPWSGLAEVIIDLPHATPETPFALERAGGAPVPIQIVAQEPYTATIESGYELTMTFPVQRYRARIELENLPAFGYEALAVRVGAAPEKPAELPKLARSERELENDFLAARFEADGTFSMRDKATGRVFEGLGFLEDSAEFGDPWNRVVPPGDKPILSRRSARPTFRIVENGPLYAAIEATYEFSIPEGKGPDGKRSRKRTRLPISLTLSLERGARALGVTLRLTNTAENHRLRVMFPTGLSRATHSIADGQFDVLERPIQLPDATGWKEPPYPTHPMWSFVDVFDGEAGLAVLNDGLTEYEVVDEPARTIAITLLRAFGTFVFGRPTPGAQCKGTHVYRFALLPHQRPWHEARVFDEVRRLTIPLQALLSAPTAGSLPRSASFIHLTNPQLVFSAAKPAESGDKLVIRFWNPTAETQTTCIEFGLPLKRAQLLSLEEIPEGDLELQDGGRRVELSAGPKKIVTVGIEWILD</sequence>
<dbReference type="GO" id="GO:0009313">
    <property type="term" value="P:oligosaccharide catabolic process"/>
    <property type="evidence" value="ECO:0007669"/>
    <property type="project" value="TreeGrafter"/>
</dbReference>
<dbReference type="InterPro" id="IPR037094">
    <property type="entry name" value="Glyco_hydro_38_cen_sf"/>
</dbReference>
<reference evidence="6 7" key="1">
    <citation type="submission" date="2018-05" db="EMBL/GenBank/DDBJ databases">
        <title>A metagenomic window into the 2 km-deep terrestrial subsurface aquifer revealed taxonomically and functionally diverse microbial community comprising novel uncultured bacterial lineages.</title>
        <authorList>
            <person name="Kadnikov V.V."/>
            <person name="Mardanov A.V."/>
            <person name="Beletsky A.V."/>
            <person name="Banks D."/>
            <person name="Pimenov N.V."/>
            <person name="Frank Y.A."/>
            <person name="Karnachuk O.V."/>
            <person name="Ravin N.V."/>
        </authorList>
    </citation>
    <scope>NUCLEOTIDE SEQUENCE [LARGE SCALE GENOMIC DNA]</scope>
    <source>
        <strain evidence="6">BY</strain>
    </source>
</reference>
<dbReference type="PANTHER" id="PTHR46017">
    <property type="entry name" value="ALPHA-MANNOSIDASE 2C1"/>
    <property type="match status" value="1"/>
</dbReference>
<evidence type="ECO:0000256" key="3">
    <source>
        <dbReference type="ARBA" id="ARBA00022801"/>
    </source>
</evidence>
<keyword evidence="4" id="KW-0326">Glycosidase</keyword>